<dbReference type="GO" id="GO:0035517">
    <property type="term" value="C:PR-DUB complex"/>
    <property type="evidence" value="ECO:0007669"/>
    <property type="project" value="TreeGrafter"/>
</dbReference>
<name>A0A8S3QP53_MYTED</name>
<organism evidence="2 3">
    <name type="scientific">Mytilus edulis</name>
    <name type="common">Blue mussel</name>
    <dbReference type="NCBI Taxonomy" id="6550"/>
    <lineage>
        <taxon>Eukaryota</taxon>
        <taxon>Metazoa</taxon>
        <taxon>Spiralia</taxon>
        <taxon>Lophotrochozoa</taxon>
        <taxon>Mollusca</taxon>
        <taxon>Bivalvia</taxon>
        <taxon>Autobranchia</taxon>
        <taxon>Pteriomorphia</taxon>
        <taxon>Mytilida</taxon>
        <taxon>Mytiloidea</taxon>
        <taxon>Mytilidae</taxon>
        <taxon>Mytilinae</taxon>
        <taxon>Mytilus</taxon>
    </lineage>
</organism>
<comment type="caution">
    <text evidence="2">The sequence shown here is derived from an EMBL/GenBank/DDBJ whole genome shotgun (WGS) entry which is preliminary data.</text>
</comment>
<proteinExistence type="predicted"/>
<dbReference type="EMBL" id="CAJPWZ010000558">
    <property type="protein sequence ID" value="CAG2196410.1"/>
    <property type="molecule type" value="Genomic_DNA"/>
</dbReference>
<dbReference type="GO" id="GO:0009887">
    <property type="term" value="P:animal organ morphogenesis"/>
    <property type="evidence" value="ECO:0007669"/>
    <property type="project" value="TreeGrafter"/>
</dbReference>
<sequence>MAQFQSENPQLNAPEMCNMNLKSQSPVKLVPLANHISASKLLLTTSSNLQTSTSVVNTSASNKPISGAKDGGYVVSVTRVPSTTVAPASVVTLPGTNTKFLIPAGNTTLSNQALMQLISSSQGLSTVSSSPARASSAPPINNVQIQNLVRSASVGLNESSAPFQPKTSVTDTTSLNLTPEQLNFLSKSGTVTTSGHKTPQILIQRPASANQITQSGDKQVTKIVVCSAAQLVQQLSAKHNTVKVASQSNQNIKVVPNNGSKDCACNLKAMIMCNKCGAFCHHDCIGSSRLCVNCVITT</sequence>
<evidence type="ECO:0000313" key="2">
    <source>
        <dbReference type="EMBL" id="CAG2196410.1"/>
    </source>
</evidence>
<dbReference type="PANTHER" id="PTHR13578">
    <property type="entry name" value="ADDITIONAL SEX COMBS LIKE PROTEIN ASXL"/>
    <property type="match status" value="1"/>
</dbReference>
<feature type="domain" description="Protein ASX-like PHD" evidence="1">
    <location>
        <begin position="237"/>
        <end position="296"/>
    </location>
</feature>
<dbReference type="GO" id="GO:0045944">
    <property type="term" value="P:positive regulation of transcription by RNA polymerase II"/>
    <property type="evidence" value="ECO:0007669"/>
    <property type="project" value="TreeGrafter"/>
</dbReference>
<reference evidence="2" key="1">
    <citation type="submission" date="2021-03" db="EMBL/GenBank/DDBJ databases">
        <authorList>
            <person name="Bekaert M."/>
        </authorList>
    </citation>
    <scope>NUCLEOTIDE SEQUENCE</scope>
</reference>
<gene>
    <name evidence="2" type="ORF">MEDL_11317</name>
</gene>
<dbReference type="AlphaFoldDB" id="A0A8S3QP53"/>
<protein>
    <submittedName>
        <fullName evidence="2">ASXL</fullName>
    </submittedName>
</protein>
<evidence type="ECO:0000259" key="1">
    <source>
        <dbReference type="Pfam" id="PF13922"/>
    </source>
</evidence>
<dbReference type="GO" id="GO:0003677">
    <property type="term" value="F:DNA binding"/>
    <property type="evidence" value="ECO:0007669"/>
    <property type="project" value="InterPro"/>
</dbReference>
<dbReference type="GO" id="GO:0003682">
    <property type="term" value="F:chromatin binding"/>
    <property type="evidence" value="ECO:0007669"/>
    <property type="project" value="TreeGrafter"/>
</dbReference>
<keyword evidence="3" id="KW-1185">Reference proteome</keyword>
<dbReference type="Pfam" id="PF13922">
    <property type="entry name" value="PHD_3"/>
    <property type="match status" value="1"/>
</dbReference>
<dbReference type="Proteomes" id="UP000683360">
    <property type="component" value="Unassembled WGS sequence"/>
</dbReference>
<dbReference type="OrthoDB" id="9348951at2759"/>
<dbReference type="PANTHER" id="PTHR13578:SF20">
    <property type="entry name" value="POLYCOMB PROTEIN ASX"/>
    <property type="match status" value="1"/>
</dbReference>
<accession>A0A8S3QP53</accession>
<dbReference type="InterPro" id="IPR026905">
    <property type="entry name" value="ASX-like_PHD"/>
</dbReference>
<evidence type="ECO:0000313" key="3">
    <source>
        <dbReference type="Proteomes" id="UP000683360"/>
    </source>
</evidence>
<dbReference type="InterPro" id="IPR024811">
    <property type="entry name" value="ASX/ASX-like"/>
</dbReference>